<dbReference type="RefSeq" id="WP_112437706.1">
    <property type="nucleotide sequence ID" value="NZ_CP030073.1"/>
</dbReference>
<accession>A0A2Z4ITF6</accession>
<keyword evidence="4" id="KW-1185">Reference proteome</keyword>
<name>A0A2Z4ITF6_9ACTN</name>
<proteinExistence type="predicted"/>
<evidence type="ECO:0000313" key="4">
    <source>
        <dbReference type="Proteomes" id="UP000249616"/>
    </source>
</evidence>
<evidence type="ECO:0000256" key="1">
    <source>
        <dbReference type="SAM" id="MobiDB-lite"/>
    </source>
</evidence>
<dbReference type="SUPFAM" id="SSF54909">
    <property type="entry name" value="Dimeric alpha+beta barrel"/>
    <property type="match status" value="1"/>
</dbReference>
<feature type="domain" description="ABM" evidence="2">
    <location>
        <begin position="2"/>
        <end position="55"/>
    </location>
</feature>
<dbReference type="GO" id="GO:0004497">
    <property type="term" value="F:monooxygenase activity"/>
    <property type="evidence" value="ECO:0007669"/>
    <property type="project" value="UniProtKB-KW"/>
</dbReference>
<evidence type="ECO:0000313" key="3">
    <source>
        <dbReference type="EMBL" id="AWW35533.1"/>
    </source>
</evidence>
<dbReference type="Pfam" id="PF03992">
    <property type="entry name" value="ABM"/>
    <property type="match status" value="1"/>
</dbReference>
<evidence type="ECO:0000259" key="2">
    <source>
        <dbReference type="Pfam" id="PF03992"/>
    </source>
</evidence>
<dbReference type="InterPro" id="IPR011008">
    <property type="entry name" value="Dimeric_a/b-barrel"/>
</dbReference>
<dbReference type="Gene3D" id="3.30.70.100">
    <property type="match status" value="1"/>
</dbReference>
<protein>
    <submittedName>
        <fullName evidence="3">Antibiotic biosynthesis monooxygenase</fullName>
    </submittedName>
</protein>
<dbReference type="Proteomes" id="UP000249616">
    <property type="component" value="Chromosome"/>
</dbReference>
<keyword evidence="3" id="KW-0560">Oxidoreductase</keyword>
<dbReference type="EMBL" id="CP030073">
    <property type="protein sequence ID" value="AWW35533.1"/>
    <property type="molecule type" value="Genomic_DNA"/>
</dbReference>
<dbReference type="AlphaFoldDB" id="A0A2Z4ITF6"/>
<reference evidence="3 4" key="1">
    <citation type="journal article" date="2019" name="Int. J. Syst. Evol. Microbiol.">
        <title>Streptomyces cadmiisoli sp. nov., a novel actinomycete isolated from cadmium-contaminated soil.</title>
        <authorList>
            <person name="Li K."/>
            <person name="Tang X."/>
            <person name="Zhao J."/>
            <person name="Guo Y."/>
            <person name="Tang Y."/>
            <person name="Gao J."/>
        </authorList>
    </citation>
    <scope>NUCLEOTIDE SEQUENCE [LARGE SCALE GENOMIC DNA]</scope>
    <source>
        <strain evidence="3 4">ZFG47</strain>
    </source>
</reference>
<gene>
    <name evidence="3" type="ORF">DN051_01700</name>
</gene>
<feature type="region of interest" description="Disordered" evidence="1">
    <location>
        <begin position="104"/>
        <end position="124"/>
    </location>
</feature>
<keyword evidence="3" id="KW-0503">Monooxygenase</keyword>
<sequence>MILARFKMKSGCKEEFLRLLQPVLEGVTNDPACACVVVHDNPEDAQEIILYEIWKGTVEEFLRVELAKPYRVEYMARMPELIVEKTVEWLAPLSEWASDLTSSEDISISGRGAGPPAEGERRGQ</sequence>
<dbReference type="KEGG" id="scad:DN051_01700"/>
<dbReference type="InterPro" id="IPR007138">
    <property type="entry name" value="ABM_dom"/>
</dbReference>
<organism evidence="3 4">
    <name type="scientific">Streptomyces cadmiisoli</name>
    <dbReference type="NCBI Taxonomy" id="2184053"/>
    <lineage>
        <taxon>Bacteria</taxon>
        <taxon>Bacillati</taxon>
        <taxon>Actinomycetota</taxon>
        <taxon>Actinomycetes</taxon>
        <taxon>Kitasatosporales</taxon>
        <taxon>Streptomycetaceae</taxon>
        <taxon>Streptomyces</taxon>
        <taxon>Streptomyces aurantiacus group</taxon>
    </lineage>
</organism>